<dbReference type="EMBL" id="DRQG01000054">
    <property type="protein sequence ID" value="HGY55199.1"/>
    <property type="molecule type" value="Genomic_DNA"/>
</dbReference>
<evidence type="ECO:0000313" key="1">
    <source>
        <dbReference type="EMBL" id="HGY55199.1"/>
    </source>
</evidence>
<name>A0A7V4TZG6_CALAY</name>
<evidence type="ECO:0008006" key="2">
    <source>
        <dbReference type="Google" id="ProtNLM"/>
    </source>
</evidence>
<comment type="caution">
    <text evidence="1">The sequence shown here is derived from an EMBL/GenBank/DDBJ whole genome shotgun (WGS) entry which is preliminary data.</text>
</comment>
<accession>A0A7V4TZG6</accession>
<dbReference type="AlphaFoldDB" id="A0A7V4TZG6"/>
<dbReference type="PROSITE" id="PS51257">
    <property type="entry name" value="PROKAR_LIPOPROTEIN"/>
    <property type="match status" value="1"/>
</dbReference>
<proteinExistence type="predicted"/>
<protein>
    <recommendedName>
        <fullName evidence="2">DUF4249 family protein</fullName>
    </recommendedName>
</protein>
<reference evidence="1" key="1">
    <citation type="journal article" date="2020" name="mSystems">
        <title>Genome- and Community-Level Interaction Insights into Carbon Utilization and Element Cycling Functions of Hydrothermarchaeota in Hydrothermal Sediment.</title>
        <authorList>
            <person name="Zhou Z."/>
            <person name="Liu Y."/>
            <person name="Xu W."/>
            <person name="Pan J."/>
            <person name="Luo Z.H."/>
            <person name="Li M."/>
        </authorList>
    </citation>
    <scope>NUCLEOTIDE SEQUENCE [LARGE SCALE GENOMIC DNA]</scope>
    <source>
        <strain evidence="1">HyVt-577</strain>
    </source>
</reference>
<gene>
    <name evidence="1" type="ORF">ENK44_05850</name>
</gene>
<sequence length="248" mass="28596">MRMKYIAFFFAPLFFLTGCGEDLIIQQQPVPDDFGISLILYSNRLKQVGVISKTVDPARNVLDDTTHFYPHAVLRVDDTPFSAIPNDSLFLRKYRDRDFTYNYYTDSMSIISGQTYRLHIDLGNGRTITGQTIVPQGIEPDSVTESEYYYYISWRGPDSLSYSWILWANAGTPEHPDWSPFIRGYSGHETYARIKKKSLMGFSQFYMYVHTYDLNYTNYVTEKRQTSGLSGGYGVFGSIKSDGFWVTF</sequence>
<organism evidence="1">
    <name type="scientific">Caldithrix abyssi</name>
    <dbReference type="NCBI Taxonomy" id="187145"/>
    <lineage>
        <taxon>Bacteria</taxon>
        <taxon>Pseudomonadati</taxon>
        <taxon>Calditrichota</taxon>
        <taxon>Calditrichia</taxon>
        <taxon>Calditrichales</taxon>
        <taxon>Calditrichaceae</taxon>
        <taxon>Caldithrix</taxon>
    </lineage>
</organism>
<dbReference type="Proteomes" id="UP000885779">
    <property type="component" value="Unassembled WGS sequence"/>
</dbReference>